<dbReference type="Proteomes" id="UP000183085">
    <property type="component" value="Unassembled WGS sequence"/>
</dbReference>
<dbReference type="EMBL" id="MNYI01000006">
    <property type="protein sequence ID" value="OIP43745.1"/>
    <property type="molecule type" value="Genomic_DNA"/>
</dbReference>
<evidence type="ECO:0000256" key="4">
    <source>
        <dbReference type="ARBA" id="ARBA00022723"/>
    </source>
</evidence>
<reference evidence="8 9" key="1">
    <citation type="journal article" date="2016" name="Environ. Microbiol.">
        <title>Genomic resolution of a cold subsurface aquifer community provides metabolic insights for novel microbes adapted to high CO concentrations.</title>
        <authorList>
            <person name="Probst A.J."/>
            <person name="Castelle C.J."/>
            <person name="Singh A."/>
            <person name="Brown C.T."/>
            <person name="Anantharaman K."/>
            <person name="Sharon I."/>
            <person name="Hug L.A."/>
            <person name="Burstein D."/>
            <person name="Emerson J.B."/>
            <person name="Thomas B.C."/>
            <person name="Banfield J.F."/>
        </authorList>
    </citation>
    <scope>NUCLEOTIDE SEQUENCE [LARGE SCALE GENOMIC DNA]</scope>
    <source>
        <strain evidence="8">CG2_30_40_21</strain>
    </source>
</reference>
<dbReference type="STRING" id="1817895.AUJ95_00155"/>
<dbReference type="SUPFAM" id="SSF48576">
    <property type="entry name" value="Terpenoid synthases"/>
    <property type="match status" value="1"/>
</dbReference>
<protein>
    <recommendedName>
        <fullName evidence="10">Polyprenyl synthetase</fullName>
    </recommendedName>
</protein>
<dbReference type="Pfam" id="PF00348">
    <property type="entry name" value="polyprenyl_synt"/>
    <property type="match status" value="1"/>
</dbReference>
<dbReference type="InterPro" id="IPR053378">
    <property type="entry name" value="Prenyl_diphosphate_synthase"/>
</dbReference>
<dbReference type="GO" id="GO:0004659">
    <property type="term" value="F:prenyltransferase activity"/>
    <property type="evidence" value="ECO:0007669"/>
    <property type="project" value="InterPro"/>
</dbReference>
<evidence type="ECO:0000313" key="8">
    <source>
        <dbReference type="EMBL" id="OIP43745.1"/>
    </source>
</evidence>
<name>A0A1J5E5R8_9BACT</name>
<proteinExistence type="inferred from homology"/>
<keyword evidence="5" id="KW-0460">Magnesium</keyword>
<evidence type="ECO:0000256" key="6">
    <source>
        <dbReference type="ARBA" id="ARBA00023229"/>
    </source>
</evidence>
<keyword evidence="4" id="KW-0479">Metal-binding</keyword>
<dbReference type="PROSITE" id="PS00723">
    <property type="entry name" value="POLYPRENYL_SYNTHASE_1"/>
    <property type="match status" value="1"/>
</dbReference>
<dbReference type="InterPro" id="IPR033749">
    <property type="entry name" value="Polyprenyl_synt_CS"/>
</dbReference>
<dbReference type="PANTHER" id="PTHR43281:SF1">
    <property type="entry name" value="FARNESYL DIPHOSPHATE SYNTHASE"/>
    <property type="match status" value="1"/>
</dbReference>
<evidence type="ECO:0000256" key="3">
    <source>
        <dbReference type="ARBA" id="ARBA00022679"/>
    </source>
</evidence>
<evidence type="ECO:0000256" key="5">
    <source>
        <dbReference type="ARBA" id="ARBA00022842"/>
    </source>
</evidence>
<evidence type="ECO:0000313" key="9">
    <source>
        <dbReference type="Proteomes" id="UP000183085"/>
    </source>
</evidence>
<comment type="similarity">
    <text evidence="2 7">Belongs to the FPP/GGPP synthase family.</text>
</comment>
<dbReference type="SFLD" id="SFLDG01017">
    <property type="entry name" value="Polyprenyl_Transferase_Like"/>
    <property type="match status" value="1"/>
</dbReference>
<keyword evidence="6" id="KW-0414">Isoprene biosynthesis</keyword>
<dbReference type="GO" id="GO:0005737">
    <property type="term" value="C:cytoplasm"/>
    <property type="evidence" value="ECO:0007669"/>
    <property type="project" value="UniProtKB-ARBA"/>
</dbReference>
<evidence type="ECO:0000256" key="2">
    <source>
        <dbReference type="ARBA" id="ARBA00006706"/>
    </source>
</evidence>
<dbReference type="InterPro" id="IPR000092">
    <property type="entry name" value="Polyprenyl_synt"/>
</dbReference>
<comment type="cofactor">
    <cofactor evidence="1">
        <name>Mg(2+)</name>
        <dbReference type="ChEBI" id="CHEBI:18420"/>
    </cofactor>
</comment>
<gene>
    <name evidence="8" type="ORF">AUJ95_00155</name>
</gene>
<dbReference type="FunFam" id="1.10.600.10:FF:000001">
    <property type="entry name" value="Geranylgeranyl diphosphate synthase"/>
    <property type="match status" value="1"/>
</dbReference>
<dbReference type="PANTHER" id="PTHR43281">
    <property type="entry name" value="FARNESYL DIPHOSPHATE SYNTHASE"/>
    <property type="match status" value="1"/>
</dbReference>
<dbReference type="GO" id="GO:0016114">
    <property type="term" value="P:terpenoid biosynthetic process"/>
    <property type="evidence" value="ECO:0007669"/>
    <property type="project" value="UniProtKB-ARBA"/>
</dbReference>
<evidence type="ECO:0008006" key="10">
    <source>
        <dbReference type="Google" id="ProtNLM"/>
    </source>
</evidence>
<dbReference type="GO" id="GO:0046872">
    <property type="term" value="F:metal ion binding"/>
    <property type="evidence" value="ECO:0007669"/>
    <property type="project" value="UniProtKB-KW"/>
</dbReference>
<organism evidence="8 9">
    <name type="scientific">Candidatus Desantisbacteria bacterium CG2_30_40_21</name>
    <dbReference type="NCBI Taxonomy" id="1817895"/>
    <lineage>
        <taxon>Bacteria</taxon>
        <taxon>Candidatus Desantisiibacteriota</taxon>
    </lineage>
</organism>
<dbReference type="CDD" id="cd00685">
    <property type="entry name" value="Trans_IPPS_HT"/>
    <property type="match status" value="1"/>
</dbReference>
<dbReference type="SFLD" id="SFLDS00005">
    <property type="entry name" value="Isoprenoid_Synthase_Type_I"/>
    <property type="match status" value="1"/>
</dbReference>
<dbReference type="Gene3D" id="1.10.600.10">
    <property type="entry name" value="Farnesyl Diphosphate Synthase"/>
    <property type="match status" value="1"/>
</dbReference>
<evidence type="ECO:0000256" key="7">
    <source>
        <dbReference type="RuleBase" id="RU004466"/>
    </source>
</evidence>
<dbReference type="InterPro" id="IPR008949">
    <property type="entry name" value="Isoprenoid_synthase_dom_sf"/>
</dbReference>
<keyword evidence="3 7" id="KW-0808">Transferase</keyword>
<dbReference type="NCBIfam" id="NF045485">
    <property type="entry name" value="FPPsyn"/>
    <property type="match status" value="1"/>
</dbReference>
<sequence>MDILKYLKTNAKRIDDNLDKYLPPEDEYPDIIHKAMRYSAINGGKRIRPILCLAACETVGGKKEDALMVACAIELIHAYSLIHDDLPAMDNDDFRRGKPSCHKKYGEAIAILTGDALLTHAFYLFSKGKNPEQNNKILEEISYAISTFGMIGGQVVDMLSENKLPDAPVLQYIHTHKTGALICASVKAGCILGGGGEKELDALTKYGELIGLAFQIVDDIIEIEGEKGKMRNSDIEQSKLTYPAVYGIAESKQRASRLVTKATILLDEFWGKNTPLYQLTELIGNRGY</sequence>
<comment type="caution">
    <text evidence="8">The sequence shown here is derived from an EMBL/GenBank/DDBJ whole genome shotgun (WGS) entry which is preliminary data.</text>
</comment>
<dbReference type="AlphaFoldDB" id="A0A1J5E5R8"/>
<evidence type="ECO:0000256" key="1">
    <source>
        <dbReference type="ARBA" id="ARBA00001946"/>
    </source>
</evidence>
<accession>A0A1J5E5R8</accession>